<dbReference type="Gene3D" id="1.10.287.1060">
    <property type="entry name" value="ESAT-6-like"/>
    <property type="match status" value="1"/>
</dbReference>
<comment type="similarity">
    <text evidence="3">Belongs to the COG4 family.</text>
</comment>
<comment type="function">
    <text evidence="1">Required for normal Golgi function.</text>
</comment>
<dbReference type="GO" id="GO:0017119">
    <property type="term" value="C:Golgi transport complex"/>
    <property type="evidence" value="ECO:0007669"/>
    <property type="project" value="TreeGrafter"/>
</dbReference>
<evidence type="ECO:0000256" key="8">
    <source>
        <dbReference type="ARBA" id="ARBA00023034"/>
    </source>
</evidence>
<dbReference type="OrthoDB" id="47059at2759"/>
<evidence type="ECO:0000313" key="14">
    <source>
        <dbReference type="Proteomes" id="UP000594262"/>
    </source>
</evidence>
<keyword evidence="6" id="KW-0813">Transport</keyword>
<comment type="subunit">
    <text evidence="4">Component of the conserved oligomeric Golgi complex which is composed of eight different subunits and is required for normal Golgi morphology and localization.</text>
</comment>
<feature type="domain" description="COG4 transport protein middle alpha-helical bundle" evidence="12">
    <location>
        <begin position="169"/>
        <end position="484"/>
    </location>
</feature>
<accession>A0A7M5UN96</accession>
<dbReference type="GO" id="GO:0000139">
    <property type="term" value="C:Golgi membrane"/>
    <property type="evidence" value="ECO:0007669"/>
    <property type="project" value="UniProtKB-SubCell"/>
</dbReference>
<dbReference type="FunFam" id="1.20.58.1970:FF:000002">
    <property type="entry name" value="Oligomeric Golgi complex subunit"/>
    <property type="match status" value="1"/>
</dbReference>
<dbReference type="GO" id="GO:0007030">
    <property type="term" value="P:Golgi organization"/>
    <property type="evidence" value="ECO:0007669"/>
    <property type="project" value="TreeGrafter"/>
</dbReference>
<dbReference type="GeneID" id="136814817"/>
<evidence type="ECO:0000256" key="2">
    <source>
        <dbReference type="ARBA" id="ARBA00004395"/>
    </source>
</evidence>
<dbReference type="EnsemblMetazoa" id="CLYHEMT012348.1">
    <property type="protein sequence ID" value="CLYHEMP012348.1"/>
    <property type="gene ID" value="CLYHEMG012348"/>
</dbReference>
<evidence type="ECO:0000256" key="11">
    <source>
        <dbReference type="ARBA" id="ARBA00031340"/>
    </source>
</evidence>
<dbReference type="Pfam" id="PF08318">
    <property type="entry name" value="COG4_m"/>
    <property type="match status" value="1"/>
</dbReference>
<dbReference type="InterPro" id="IPR013167">
    <property type="entry name" value="COG4_M"/>
</dbReference>
<dbReference type="Pfam" id="PF20662">
    <property type="entry name" value="COG4_C"/>
    <property type="match status" value="1"/>
</dbReference>
<dbReference type="Pfam" id="PF20663">
    <property type="entry name" value="COG4_N"/>
    <property type="match status" value="1"/>
</dbReference>
<dbReference type="Proteomes" id="UP000594262">
    <property type="component" value="Unplaced"/>
</dbReference>
<dbReference type="PANTHER" id="PTHR24016">
    <property type="entry name" value="CONSERVED OLIGOMERIC GOLGI COMPLEX SUBUNIT 4"/>
    <property type="match status" value="1"/>
</dbReference>
<protein>
    <recommendedName>
        <fullName evidence="5">Conserved oligomeric Golgi complex subunit 4</fullName>
    </recommendedName>
    <alternativeName>
        <fullName evidence="11">Component of oligomeric Golgi complex 4</fullName>
    </alternativeName>
</protein>
<dbReference type="Gene3D" id="1.20.58.1970">
    <property type="match status" value="1"/>
</dbReference>
<evidence type="ECO:0000256" key="5">
    <source>
        <dbReference type="ARBA" id="ARBA00020975"/>
    </source>
</evidence>
<keyword evidence="7" id="KW-0653">Protein transport</keyword>
<reference evidence="13" key="1">
    <citation type="submission" date="2021-01" db="UniProtKB">
        <authorList>
            <consortium name="EnsemblMetazoa"/>
        </authorList>
    </citation>
    <scope>IDENTIFICATION</scope>
</reference>
<evidence type="ECO:0000259" key="12">
    <source>
        <dbReference type="SMART" id="SM00762"/>
    </source>
</evidence>
<dbReference type="InterPro" id="IPR048684">
    <property type="entry name" value="COG4_C"/>
</dbReference>
<evidence type="ECO:0000313" key="13">
    <source>
        <dbReference type="EnsemblMetazoa" id="CLYHEMP012348.1"/>
    </source>
</evidence>
<dbReference type="InterPro" id="IPR048682">
    <property type="entry name" value="COG4"/>
</dbReference>
<evidence type="ECO:0000256" key="4">
    <source>
        <dbReference type="ARBA" id="ARBA00011166"/>
    </source>
</evidence>
<dbReference type="AlphaFoldDB" id="A0A7M5UN96"/>
<evidence type="ECO:0000256" key="1">
    <source>
        <dbReference type="ARBA" id="ARBA00003627"/>
    </source>
</evidence>
<dbReference type="RefSeq" id="XP_066927345.1">
    <property type="nucleotide sequence ID" value="XM_067071244.1"/>
</dbReference>
<organism evidence="13 14">
    <name type="scientific">Clytia hemisphaerica</name>
    <dbReference type="NCBI Taxonomy" id="252671"/>
    <lineage>
        <taxon>Eukaryota</taxon>
        <taxon>Metazoa</taxon>
        <taxon>Cnidaria</taxon>
        <taxon>Hydrozoa</taxon>
        <taxon>Hydroidolina</taxon>
        <taxon>Leptothecata</taxon>
        <taxon>Obeliida</taxon>
        <taxon>Clytiidae</taxon>
        <taxon>Clytia</taxon>
    </lineage>
</organism>
<proteinExistence type="inferred from homology"/>
<dbReference type="InterPro" id="IPR048680">
    <property type="entry name" value="COG4_N"/>
</dbReference>
<dbReference type="GO" id="GO:0006890">
    <property type="term" value="P:retrograde vesicle-mediated transport, Golgi to endoplasmic reticulum"/>
    <property type="evidence" value="ECO:0007669"/>
    <property type="project" value="TreeGrafter"/>
</dbReference>
<comment type="subcellular location">
    <subcellularLocation>
        <location evidence="10">Endomembrane system</location>
        <topology evidence="10">Peripheral membrane protein</topology>
        <orientation evidence="10">Cytoplasmic side</orientation>
    </subcellularLocation>
    <subcellularLocation>
        <location evidence="2">Golgi apparatus membrane</location>
        <topology evidence="2">Peripheral membrane protein</topology>
    </subcellularLocation>
</comment>
<keyword evidence="9" id="KW-0472">Membrane</keyword>
<dbReference type="GO" id="GO:0015031">
    <property type="term" value="P:protein transport"/>
    <property type="evidence" value="ECO:0007669"/>
    <property type="project" value="UniProtKB-KW"/>
</dbReference>
<dbReference type="PANTHER" id="PTHR24016:SF0">
    <property type="entry name" value="CONSERVED OLIGOMERIC GOLGI COMPLEX SUBUNIT 4"/>
    <property type="match status" value="1"/>
</dbReference>
<evidence type="ECO:0000256" key="9">
    <source>
        <dbReference type="ARBA" id="ARBA00023136"/>
    </source>
</evidence>
<sequence length="757" mass="86267">MADEIETTFDIDINSITDFDQIKKLHGTLQKQECLLDEELDTILENHHEIDCKIQSIQKLLPNLSVLTKEASHLSDVIERTSSLAEKVSSKVRELDIAKGRVQEAIKRVDDILDLKSCVDGVQDSLKDEQYETAAIYISRYLSLDERAMREILPVDTEEADLNASFTYLHQAQEKLQNVVKLKFDEAINRRNEGQVARFLKLFPMVGIQDVGLSKFSKYLRSQIAEAADLRIDAALKIPSGDRKSNIIFAETLTKLFENIARMIEDHQPLVDTYYGPGKMLTVLRELQAECDSQAKHIIQEFLTSRKFEKVKEDINRSLKSVPKSQRSTEVKEKFDPKELDILLGEIVLLSARTELYQNFLKKRIQSDLESIPEDERPEADPDKLKDILLSNCGLSRKLQTVMGDYVEMEGYFMKEMLLKAISMDASDEDSLTSSMVDDAFFILQKSLRRTLSTSNLDIMCAVLNNASSIITTNYQSYFKGKVKSLGFLSGSIAEFSGMIQGKLQIQTTPIVDLISSKKEFLMILNNIDTSSEYLKKLIDEIVLHCKQQWKDKESEKLESCIVDLGACGHGFKEILQNGVTQLCSNMILPRLNPLLDGFVSISHNIDEDEYANYESNDPFVQMFIATLDGALVLLKKVLTESNYESTISLACHEIAQRMEKVVLKSSFNRLGGLQFDKELRSLIQYLTSITEWTVRDKFARLSQIATILNLEKVTELMEYWGENSGPLTWRLTPSEVRIVLALRNDFRSEEIQRLKL</sequence>
<evidence type="ECO:0000256" key="6">
    <source>
        <dbReference type="ARBA" id="ARBA00022448"/>
    </source>
</evidence>
<evidence type="ECO:0000256" key="10">
    <source>
        <dbReference type="ARBA" id="ARBA00029433"/>
    </source>
</evidence>
<evidence type="ECO:0000256" key="7">
    <source>
        <dbReference type="ARBA" id="ARBA00022927"/>
    </source>
</evidence>
<evidence type="ECO:0000256" key="3">
    <source>
        <dbReference type="ARBA" id="ARBA00009215"/>
    </source>
</evidence>
<keyword evidence="14" id="KW-1185">Reference proteome</keyword>
<dbReference type="SMART" id="SM00762">
    <property type="entry name" value="Cog4"/>
    <property type="match status" value="1"/>
</dbReference>
<keyword evidence="8" id="KW-0333">Golgi apparatus</keyword>
<name>A0A7M5UN96_9CNID</name>